<keyword evidence="3" id="KW-0445">Lipid transport</keyword>
<dbReference type="InterPro" id="IPR014812">
    <property type="entry name" value="Vps51"/>
</dbReference>
<evidence type="ECO:0000256" key="3">
    <source>
        <dbReference type="RuleBase" id="RU368010"/>
    </source>
</evidence>
<dbReference type="PANTHER" id="PTHR15954:SF4">
    <property type="entry name" value="VACUOLAR PROTEIN SORTING-ASSOCIATED PROTEIN 51 HOMOLOG"/>
    <property type="match status" value="1"/>
</dbReference>
<name>A0AAN8W8C1_9MAGN</name>
<feature type="coiled-coil region" evidence="4">
    <location>
        <begin position="131"/>
        <end position="158"/>
    </location>
</feature>
<gene>
    <name evidence="7" type="ORF">RJ641_030613</name>
</gene>
<keyword evidence="4" id="KW-0175">Coiled coil</keyword>
<dbReference type="GO" id="GO:0015031">
    <property type="term" value="P:protein transport"/>
    <property type="evidence" value="ECO:0007669"/>
    <property type="project" value="UniProtKB-UniRule"/>
</dbReference>
<evidence type="ECO:0000256" key="4">
    <source>
        <dbReference type="SAM" id="Coils"/>
    </source>
</evidence>
<evidence type="ECO:0000313" key="8">
    <source>
        <dbReference type="Proteomes" id="UP001370490"/>
    </source>
</evidence>
<keyword evidence="2 3" id="KW-0813">Transport</keyword>
<feature type="domain" description="Exocyst complex component EXOC2/Sec5 N-terminal" evidence="6">
    <location>
        <begin position="132"/>
        <end position="244"/>
    </location>
</feature>
<evidence type="ECO:0000313" key="7">
    <source>
        <dbReference type="EMBL" id="KAK6941082.1"/>
    </source>
</evidence>
<dbReference type="GO" id="GO:0005829">
    <property type="term" value="C:cytosol"/>
    <property type="evidence" value="ECO:0007669"/>
    <property type="project" value="GOC"/>
</dbReference>
<feature type="region of interest" description="Disordered" evidence="5">
    <location>
        <begin position="298"/>
        <end position="317"/>
    </location>
</feature>
<comment type="subunit">
    <text evidence="3">Component of the Golgi-associated retrograde protein (GARP) complex.</text>
</comment>
<organism evidence="7 8">
    <name type="scientific">Dillenia turbinata</name>
    <dbReference type="NCBI Taxonomy" id="194707"/>
    <lineage>
        <taxon>Eukaryota</taxon>
        <taxon>Viridiplantae</taxon>
        <taxon>Streptophyta</taxon>
        <taxon>Embryophyta</taxon>
        <taxon>Tracheophyta</taxon>
        <taxon>Spermatophyta</taxon>
        <taxon>Magnoliopsida</taxon>
        <taxon>eudicotyledons</taxon>
        <taxon>Gunneridae</taxon>
        <taxon>Pentapetalae</taxon>
        <taxon>Dilleniales</taxon>
        <taxon>Dilleniaceae</taxon>
        <taxon>Dillenia</taxon>
    </lineage>
</organism>
<dbReference type="GO" id="GO:0016020">
    <property type="term" value="C:membrane"/>
    <property type="evidence" value="ECO:0007669"/>
    <property type="project" value="TreeGrafter"/>
</dbReference>
<dbReference type="Pfam" id="PF15469">
    <property type="entry name" value="Sec5"/>
    <property type="match status" value="1"/>
</dbReference>
<comment type="caution">
    <text evidence="7">The sequence shown here is derived from an EMBL/GenBank/DDBJ whole genome shotgun (WGS) entry which is preliminary data.</text>
</comment>
<dbReference type="GO" id="GO:0006869">
    <property type="term" value="P:lipid transport"/>
    <property type="evidence" value="ECO:0007669"/>
    <property type="project" value="UniProtKB-UniRule"/>
</dbReference>
<keyword evidence="3" id="KW-0653">Protein transport</keyword>
<protein>
    <recommendedName>
        <fullName evidence="3">Vacuolar protein sorting-associated protein 51 homolog</fullName>
    </recommendedName>
</protein>
<evidence type="ECO:0000256" key="5">
    <source>
        <dbReference type="SAM" id="MobiDB-lite"/>
    </source>
</evidence>
<accession>A0AAN8W8C1</accession>
<comment type="similarity">
    <text evidence="1 3">Belongs to the VPS51 family.</text>
</comment>
<feature type="region of interest" description="Disordered" evidence="5">
    <location>
        <begin position="589"/>
        <end position="616"/>
    </location>
</feature>
<comment type="function">
    <text evidence="3">Acts as component of the GARP complex that is involved in retrograde transport from early and late endosomes to the trans-Golgi network (TGN).</text>
</comment>
<evidence type="ECO:0000256" key="2">
    <source>
        <dbReference type="ARBA" id="ARBA00022448"/>
    </source>
</evidence>
<dbReference type="GO" id="GO:0048193">
    <property type="term" value="P:Golgi vesicle transport"/>
    <property type="evidence" value="ECO:0007669"/>
    <property type="project" value="TreeGrafter"/>
</dbReference>
<dbReference type="GO" id="GO:0007030">
    <property type="term" value="P:Golgi organization"/>
    <property type="evidence" value="ECO:0007669"/>
    <property type="project" value="UniProtKB-UniRule"/>
</dbReference>
<feature type="compositionally biased region" description="Low complexity" evidence="5">
    <location>
        <begin position="596"/>
        <end position="605"/>
    </location>
</feature>
<keyword evidence="3" id="KW-0333">Golgi apparatus</keyword>
<dbReference type="EMBL" id="JBAMMX010000005">
    <property type="protein sequence ID" value="KAK6941082.1"/>
    <property type="molecule type" value="Genomic_DNA"/>
</dbReference>
<dbReference type="GO" id="GO:0007041">
    <property type="term" value="P:lysosomal transport"/>
    <property type="evidence" value="ECO:0007669"/>
    <property type="project" value="TreeGrafter"/>
</dbReference>
<dbReference type="InterPro" id="IPR039481">
    <property type="entry name" value="EXOC2/Sec5_N_dom"/>
</dbReference>
<proteinExistence type="inferred from homology"/>
<evidence type="ECO:0000256" key="1">
    <source>
        <dbReference type="ARBA" id="ARBA00006080"/>
    </source>
</evidence>
<dbReference type="GO" id="GO:0042147">
    <property type="term" value="P:retrograde transport, endosome to Golgi"/>
    <property type="evidence" value="ECO:0007669"/>
    <property type="project" value="UniProtKB-UniRule"/>
</dbReference>
<dbReference type="GO" id="GO:0032456">
    <property type="term" value="P:endocytic recycling"/>
    <property type="evidence" value="ECO:0007669"/>
    <property type="project" value="TreeGrafter"/>
</dbReference>
<reference evidence="7 8" key="1">
    <citation type="submission" date="2023-12" db="EMBL/GenBank/DDBJ databases">
        <title>A high-quality genome assembly for Dillenia turbinata (Dilleniales).</title>
        <authorList>
            <person name="Chanderbali A."/>
        </authorList>
    </citation>
    <scope>NUCLEOTIDE SEQUENCE [LARGE SCALE GENOMIC DNA]</scope>
    <source>
        <strain evidence="7">LSX21</strain>
        <tissue evidence="7">Leaf</tissue>
    </source>
</reference>
<sequence length="746" mass="84308">MGNDDLPMDEKAKRMRDLLSSFYSPDPSMLVSNNSPSKYASLDAINTPSFDPDQYMNLLTKSLVTTVNGLDPDQSMNLLVQKSNLEGLLQRHVEMAAEIKNLDTDLQMLNVFSWFSRGTNLEHVFIYNSSISRMNSNIVGMEANMEQLLEKIMSMQSRSDGVNTSLFEKREHIEKLHRTRNLLCKVQFIYDLPTKLNKCIKSGAYADAVRFYTGAAPIFKAYGDSSFRDCKRASEEAVLTIIKNLQGKIFSDSESIQSRAEAVVLLKRLDFPVDSLKSQLLEKLEQFLSQLQLEQCETANDSNHSNEPSNQGNAEATTHEASVVWTDVLLIDEVLPEAGLADFSLEAAHVAIKQYVTSRFSHLIQDISDSLTAQTGEKDGEEYSLLVTLEASKKTVVQGSMDILSDFRQLLDDKLDLLMKLKGYIIDWVQEGFQNFFRSLDDQFLFLSGKNETVSQDQGITDGLHGEKVLARLVLVLAQLSVFIEKSAIPREIAASFSGGGVQDYKHGPAFIPGEICRIFRSTGEKFLHLCVNMKTQKISVVLKKRFTTPNWVKHKEPREVHMFVDLFLQELEAIRMEVKQILPQGLVHRHHRSESTGSTTSSRSNPLRDDKLIRSNTPKGRSQLLETHLAKLFKQKLDIFTKVEYTQESVVTTIVKLCLKSFQEFVRLQTFNRSGFQQIQLDIHFLRTPLKEIAEDEAVVDFLLDEVIVAASERCLDPIPLEPPILEKLVQAKLAKSKEQNPPTA</sequence>
<comment type="subcellular location">
    <subcellularLocation>
        <location evidence="3">Golgi apparatus</location>
        <location evidence="3">trans-Golgi network</location>
    </subcellularLocation>
</comment>
<keyword evidence="8" id="KW-1185">Reference proteome</keyword>
<dbReference type="Proteomes" id="UP001370490">
    <property type="component" value="Unassembled WGS sequence"/>
</dbReference>
<dbReference type="AlphaFoldDB" id="A0AAN8W8C1"/>
<dbReference type="GO" id="GO:1990745">
    <property type="term" value="C:EARP complex"/>
    <property type="evidence" value="ECO:0007669"/>
    <property type="project" value="TreeGrafter"/>
</dbReference>
<evidence type="ECO:0000259" key="6">
    <source>
        <dbReference type="Pfam" id="PF15469"/>
    </source>
</evidence>
<dbReference type="PANTHER" id="PTHR15954">
    <property type="entry name" value="VACUOLAR PROTEIN SORTING-ASSOCIATED PROTEIN 51 HOMOLOG"/>
    <property type="match status" value="1"/>
</dbReference>
<dbReference type="GO" id="GO:0000938">
    <property type="term" value="C:GARP complex"/>
    <property type="evidence" value="ECO:0007669"/>
    <property type="project" value="UniProtKB-UniRule"/>
</dbReference>